<name>A0AB34IS38_PRYPA</name>
<feature type="compositionally biased region" description="Pro residues" evidence="1">
    <location>
        <begin position="261"/>
        <end position="292"/>
    </location>
</feature>
<organism evidence="2 3">
    <name type="scientific">Prymnesium parvum</name>
    <name type="common">Toxic golden alga</name>
    <dbReference type="NCBI Taxonomy" id="97485"/>
    <lineage>
        <taxon>Eukaryota</taxon>
        <taxon>Haptista</taxon>
        <taxon>Haptophyta</taxon>
        <taxon>Prymnesiophyceae</taxon>
        <taxon>Prymnesiales</taxon>
        <taxon>Prymnesiaceae</taxon>
        <taxon>Prymnesium</taxon>
    </lineage>
</organism>
<evidence type="ECO:0000313" key="2">
    <source>
        <dbReference type="EMBL" id="KAL1506996.1"/>
    </source>
</evidence>
<evidence type="ECO:0000313" key="3">
    <source>
        <dbReference type="Proteomes" id="UP001515480"/>
    </source>
</evidence>
<feature type="compositionally biased region" description="Pro residues" evidence="1">
    <location>
        <begin position="341"/>
        <end position="353"/>
    </location>
</feature>
<proteinExistence type="predicted"/>
<accession>A0AB34IS38</accession>
<feature type="compositionally biased region" description="Pro residues" evidence="1">
    <location>
        <begin position="724"/>
        <end position="733"/>
    </location>
</feature>
<feature type="compositionally biased region" description="Low complexity" evidence="1">
    <location>
        <begin position="247"/>
        <end position="260"/>
    </location>
</feature>
<feature type="region of interest" description="Disordered" evidence="1">
    <location>
        <begin position="675"/>
        <end position="766"/>
    </location>
</feature>
<keyword evidence="3" id="KW-1185">Reference proteome</keyword>
<feature type="compositionally biased region" description="Pro residues" evidence="1">
    <location>
        <begin position="1"/>
        <end position="13"/>
    </location>
</feature>
<dbReference type="Proteomes" id="UP001515480">
    <property type="component" value="Unassembled WGS sequence"/>
</dbReference>
<feature type="region of interest" description="Disordered" evidence="1">
    <location>
        <begin position="182"/>
        <end position="447"/>
    </location>
</feature>
<feature type="compositionally biased region" description="Pro residues" evidence="1">
    <location>
        <begin position="195"/>
        <end position="227"/>
    </location>
</feature>
<feature type="compositionally biased region" description="Pro residues" evidence="1">
    <location>
        <begin position="691"/>
        <end position="714"/>
    </location>
</feature>
<feature type="compositionally biased region" description="Pro residues" evidence="1">
    <location>
        <begin position="89"/>
        <end position="133"/>
    </location>
</feature>
<feature type="region of interest" description="Disordered" evidence="1">
    <location>
        <begin position="1"/>
        <end position="31"/>
    </location>
</feature>
<feature type="compositionally biased region" description="Low complexity" evidence="1">
    <location>
        <begin position="361"/>
        <end position="378"/>
    </location>
</feature>
<reference evidence="2 3" key="1">
    <citation type="journal article" date="2024" name="Science">
        <title>Giant polyketide synthase enzymes in the biosynthesis of giant marine polyether toxins.</title>
        <authorList>
            <person name="Fallon T.R."/>
            <person name="Shende V.V."/>
            <person name="Wierzbicki I.H."/>
            <person name="Pendleton A.L."/>
            <person name="Watervoot N.F."/>
            <person name="Auber R.P."/>
            <person name="Gonzalez D.J."/>
            <person name="Wisecaver J.H."/>
            <person name="Moore B.S."/>
        </authorList>
    </citation>
    <scope>NUCLEOTIDE SEQUENCE [LARGE SCALE GENOMIC DNA]</scope>
    <source>
        <strain evidence="2 3">12B1</strain>
    </source>
</reference>
<feature type="region of interest" description="Disordered" evidence="1">
    <location>
        <begin position="89"/>
        <end position="157"/>
    </location>
</feature>
<evidence type="ECO:0000256" key="1">
    <source>
        <dbReference type="SAM" id="MobiDB-lite"/>
    </source>
</evidence>
<protein>
    <submittedName>
        <fullName evidence="2">Uncharacterized protein</fullName>
    </submittedName>
</protein>
<feature type="compositionally biased region" description="Pro residues" evidence="1">
    <location>
        <begin position="302"/>
        <end position="311"/>
    </location>
</feature>
<dbReference type="EMBL" id="JBGBPQ010000018">
    <property type="protein sequence ID" value="KAL1506996.1"/>
    <property type="molecule type" value="Genomic_DNA"/>
</dbReference>
<gene>
    <name evidence="2" type="ORF">AB1Y20_007859</name>
</gene>
<feature type="compositionally biased region" description="Low complexity" evidence="1">
    <location>
        <begin position="734"/>
        <end position="745"/>
    </location>
</feature>
<sequence>MPAPPAPSAPPPSARARLSARAGPPPPSNASPALLLLTLYARGPLAAPLPTTVGILPPPHNLVLAAAPPSGAPAPAACRHCPLVAPPPRAPPVQDPHAPLPPLRSLPPPPPTVPHPFAPPGLLPHSAPPPPTPSGRHADAAPPPQASATPPALAPLPAPGHALASTLLSLLLTRGRSINFIEPGRPPRASSHAWSPPPPPPLSAPPFGAPSLPPPPIDHPPSPPVGPHPATLRLLSPPVPRPPAPPASSHASALRLSVPPFGAPSPPPPPIDHPPSPSLPSPPAPPAPPACPHPTTLQFSSPPAPRPPPQRPWASSPRRLSSLRSSDRGPPNIPHGKRPLSPTPHRPASPPPAGDTRRPRAASSAGGTSTSPALPSPAGVGGASAPPAPPQPADLRRGQPACAGGAPAPPALPLPADIPRAQPADTLPTDLPRVTPSPLPLDHPARWPPRSLPTVHLTDGPRLRDLIPPHNSLFHLQFDGIPLHTSAGPAASPLLHPYTALPADFINHVADLFALLYALSDDHGRLVLPNFRRPPAALHRATARTAAAHDIPPGALALTLDWLLQYFHAGTPPLLHAPWPLAQAALTAVLQYLAHIPGATPLMVANFLHPFLLTACHAATDFSPAARAPLAPYLVAAGAHPFPIIDDRPTTVPRMPHPLDLWPYDGVHGLYRARADSSGASSSDDAGNDPPVAPPSPPSPPPPTPLAASPPPVTDPSDDALAEAPPPSLPPALPRARPAPATASSRPPPPGDPRPPSPPPPPPGSHAAACLRHCAFHPSIFYGFLQRQAPTPGAASLASALLLTSVLAGKPPQPWYHALHVAPGYGAVFSSYHNLLMHSTHIGGHNRKFRSRLDAIIFALTGLPPAAVPHGVLPDPPPAILLDAPPTHHCPLPPFAPYAPVPTPPAVLVDRSFLAV</sequence>
<dbReference type="AlphaFoldDB" id="A0AB34IS38"/>
<feature type="compositionally biased region" description="Pro residues" evidence="1">
    <location>
        <begin position="746"/>
        <end position="764"/>
    </location>
</feature>
<feature type="compositionally biased region" description="Low complexity" evidence="1">
    <location>
        <begin position="312"/>
        <end position="330"/>
    </location>
</feature>
<feature type="compositionally biased region" description="Pro residues" evidence="1">
    <location>
        <begin position="237"/>
        <end position="246"/>
    </location>
</feature>
<feature type="compositionally biased region" description="Low complexity" evidence="1">
    <location>
        <begin position="676"/>
        <end position="685"/>
    </location>
</feature>
<comment type="caution">
    <text evidence="2">The sequence shown here is derived from an EMBL/GenBank/DDBJ whole genome shotgun (WGS) entry which is preliminary data.</text>
</comment>
<feature type="compositionally biased region" description="Pro residues" evidence="1">
    <location>
        <begin position="435"/>
        <end position="447"/>
    </location>
</feature>